<dbReference type="SUPFAM" id="SSF51735">
    <property type="entry name" value="NAD(P)-binding Rossmann-fold domains"/>
    <property type="match status" value="1"/>
</dbReference>
<dbReference type="PANTHER" id="PTHR43639">
    <property type="entry name" value="OXIDOREDUCTASE, SHORT-CHAIN DEHYDROGENASE/REDUCTASE FAMILY (AFU_ORTHOLOGUE AFUA_5G02870)"/>
    <property type="match status" value="1"/>
</dbReference>
<dbReference type="InterPro" id="IPR002347">
    <property type="entry name" value="SDR_fam"/>
</dbReference>
<name>A0A381V8J8_9ZZZZ</name>
<protein>
    <recommendedName>
        <fullName evidence="4">Cyclopentanol dehydrogenase</fullName>
    </recommendedName>
</protein>
<dbReference type="Gene3D" id="3.40.50.720">
    <property type="entry name" value="NAD(P)-binding Rossmann-like Domain"/>
    <property type="match status" value="1"/>
</dbReference>
<gene>
    <name evidence="3" type="ORF">METZ01_LOCUS88861</name>
</gene>
<dbReference type="PANTHER" id="PTHR43639:SF1">
    <property type="entry name" value="SHORT-CHAIN DEHYDROGENASE_REDUCTASE FAMILY PROTEIN"/>
    <property type="match status" value="1"/>
</dbReference>
<dbReference type="EMBL" id="UINC01007995">
    <property type="protein sequence ID" value="SVA36007.1"/>
    <property type="molecule type" value="Genomic_DNA"/>
</dbReference>
<proteinExistence type="inferred from homology"/>
<dbReference type="InterPro" id="IPR036291">
    <property type="entry name" value="NAD(P)-bd_dom_sf"/>
</dbReference>
<evidence type="ECO:0000256" key="1">
    <source>
        <dbReference type="ARBA" id="ARBA00006484"/>
    </source>
</evidence>
<dbReference type="NCBIfam" id="NF005559">
    <property type="entry name" value="PRK07231.1"/>
    <property type="match status" value="1"/>
</dbReference>
<reference evidence="3" key="1">
    <citation type="submission" date="2018-05" db="EMBL/GenBank/DDBJ databases">
        <authorList>
            <person name="Lanie J.A."/>
            <person name="Ng W.-L."/>
            <person name="Kazmierczak K.M."/>
            <person name="Andrzejewski T.M."/>
            <person name="Davidsen T.M."/>
            <person name="Wayne K.J."/>
            <person name="Tettelin H."/>
            <person name="Glass J.I."/>
            <person name="Rusch D."/>
            <person name="Podicherti R."/>
            <person name="Tsui H.-C.T."/>
            <person name="Winkler M.E."/>
        </authorList>
    </citation>
    <scope>NUCLEOTIDE SEQUENCE</scope>
</reference>
<evidence type="ECO:0000313" key="3">
    <source>
        <dbReference type="EMBL" id="SVA36007.1"/>
    </source>
</evidence>
<comment type="similarity">
    <text evidence="1">Belongs to the short-chain dehydrogenases/reductases (SDR) family.</text>
</comment>
<dbReference type="AlphaFoldDB" id="A0A381V8J8"/>
<dbReference type="FunFam" id="3.40.50.720:FF:000084">
    <property type="entry name" value="Short-chain dehydrogenase reductase"/>
    <property type="match status" value="1"/>
</dbReference>
<accession>A0A381V8J8</accession>
<dbReference type="GO" id="GO:0016491">
    <property type="term" value="F:oxidoreductase activity"/>
    <property type="evidence" value="ECO:0007669"/>
    <property type="project" value="UniProtKB-KW"/>
</dbReference>
<dbReference type="Pfam" id="PF13561">
    <property type="entry name" value="adh_short_C2"/>
    <property type="match status" value="1"/>
</dbReference>
<evidence type="ECO:0000256" key="2">
    <source>
        <dbReference type="ARBA" id="ARBA00023002"/>
    </source>
</evidence>
<organism evidence="3">
    <name type="scientific">marine metagenome</name>
    <dbReference type="NCBI Taxonomy" id="408172"/>
    <lineage>
        <taxon>unclassified sequences</taxon>
        <taxon>metagenomes</taxon>
        <taxon>ecological metagenomes</taxon>
    </lineage>
</organism>
<dbReference type="PRINTS" id="PR00081">
    <property type="entry name" value="GDHRDH"/>
</dbReference>
<evidence type="ECO:0008006" key="4">
    <source>
        <dbReference type="Google" id="ProtNLM"/>
    </source>
</evidence>
<sequence>MRLKDKVAIVTGAAWGMGASTAELFAAEGACVMVTDILDAEGTDVVARISDSGGQARFLTLDVTNDTGWASVVGETISTFGQIDILVNNAGVSGSHPDLLNTQTWDEQMDVNARGVFLGMQAVIPQMQKAGAGSIVNISSISGIVGQSFVHMGYNAAKGAVRMATKAAAVQFAPDGIRVNSVHPGLMPAMRTSKMTADPKVREKMLSAVPFGRVGRVEEVAYANLFLASDESSYITGIEMPVDGGFLAM</sequence>
<keyword evidence="2" id="KW-0560">Oxidoreductase</keyword>
<dbReference type="PRINTS" id="PR00080">
    <property type="entry name" value="SDRFAMILY"/>
</dbReference>